<feature type="transmembrane region" description="Helical" evidence="1">
    <location>
        <begin position="185"/>
        <end position="202"/>
    </location>
</feature>
<dbReference type="EMBL" id="JADJMH010000020">
    <property type="protein sequence ID" value="MBK7676551.1"/>
    <property type="molecule type" value="Genomic_DNA"/>
</dbReference>
<evidence type="ECO:0000313" key="3">
    <source>
        <dbReference type="Proteomes" id="UP000697998"/>
    </source>
</evidence>
<proteinExistence type="predicted"/>
<name>A0A935UGY9_9PROT</name>
<accession>A0A935UGY9</accession>
<evidence type="ECO:0000256" key="1">
    <source>
        <dbReference type="SAM" id="Phobius"/>
    </source>
</evidence>
<dbReference type="AlphaFoldDB" id="A0A935UGY9"/>
<feature type="transmembrane region" description="Helical" evidence="1">
    <location>
        <begin position="209"/>
        <end position="230"/>
    </location>
</feature>
<sequence>MHTETNPRISALLRAVTWLEVAILAWAGGGLLFYPPIMAPFWPWPLAPFNLRYLGALYTAALVAALLQAWSGRWSPARVVTPMIFLFTLVVTIFSFVHLERFDLHRVEPWIWFVLYVGVCINAGVHLWLYRQLPPPDPTRPQGVLRALLSIEVLLLGAYGLALLVAPTAASSFWPWKLDTFHAQIYSVTFLTPALGAWVLLHGAARCEWLTLGLTQAGWGLLPIFGLVLVDATVKRVDWNAVGTWSWLALFAAMFVVGAAMVVRSGDNRSR</sequence>
<keyword evidence="1" id="KW-1133">Transmembrane helix</keyword>
<keyword evidence="1" id="KW-0812">Transmembrane</keyword>
<protein>
    <submittedName>
        <fullName evidence="2">Uncharacterized protein</fullName>
    </submittedName>
</protein>
<feature type="transmembrane region" description="Helical" evidence="1">
    <location>
        <begin position="79"/>
        <end position="98"/>
    </location>
</feature>
<evidence type="ECO:0000313" key="2">
    <source>
        <dbReference type="EMBL" id="MBK7676551.1"/>
    </source>
</evidence>
<keyword evidence="1" id="KW-0472">Membrane</keyword>
<dbReference type="Proteomes" id="UP000697998">
    <property type="component" value="Unassembled WGS sequence"/>
</dbReference>
<gene>
    <name evidence="2" type="ORF">IPJ27_18305</name>
</gene>
<feature type="transmembrane region" description="Helical" evidence="1">
    <location>
        <begin position="49"/>
        <end position="67"/>
    </location>
</feature>
<feature type="transmembrane region" description="Helical" evidence="1">
    <location>
        <begin position="12"/>
        <end position="37"/>
    </location>
</feature>
<comment type="caution">
    <text evidence="2">The sequence shown here is derived from an EMBL/GenBank/DDBJ whole genome shotgun (WGS) entry which is preliminary data.</text>
</comment>
<reference evidence="2 3" key="1">
    <citation type="submission" date="2020-10" db="EMBL/GenBank/DDBJ databases">
        <title>Connecting structure to function with the recovery of over 1000 high-quality activated sludge metagenome-assembled genomes encoding full-length rRNA genes using long-read sequencing.</title>
        <authorList>
            <person name="Singleton C.M."/>
            <person name="Petriglieri F."/>
            <person name="Kristensen J.M."/>
            <person name="Kirkegaard R.H."/>
            <person name="Michaelsen T.Y."/>
            <person name="Andersen M.H."/>
            <person name="Karst S.M."/>
            <person name="Dueholm M.S."/>
            <person name="Nielsen P.H."/>
            <person name="Albertsen M."/>
        </authorList>
    </citation>
    <scope>NUCLEOTIDE SEQUENCE [LARGE SCALE GENOMIC DNA]</scope>
    <source>
        <strain evidence="2">EsbW_18-Q3-R4-48_BATAC.285</strain>
    </source>
</reference>
<organism evidence="2 3">
    <name type="scientific">Candidatus Accumulibacter proximus</name>
    <dbReference type="NCBI Taxonomy" id="2954385"/>
    <lineage>
        <taxon>Bacteria</taxon>
        <taxon>Pseudomonadati</taxon>
        <taxon>Pseudomonadota</taxon>
        <taxon>Betaproteobacteria</taxon>
        <taxon>Candidatus Accumulibacter</taxon>
    </lineage>
</organism>
<feature type="transmembrane region" description="Helical" evidence="1">
    <location>
        <begin position="143"/>
        <end position="165"/>
    </location>
</feature>
<feature type="transmembrane region" description="Helical" evidence="1">
    <location>
        <begin position="110"/>
        <end position="131"/>
    </location>
</feature>
<feature type="transmembrane region" description="Helical" evidence="1">
    <location>
        <begin position="242"/>
        <end position="263"/>
    </location>
</feature>